<reference evidence="1 2" key="1">
    <citation type="journal article" date="2013" name="Nat. Genet.">
        <title>The genome of the hydatid tapeworm Echinococcus granulosus.</title>
        <authorList>
            <person name="Zheng H."/>
            <person name="Zhang W."/>
            <person name="Zhang L."/>
            <person name="Zhang Z."/>
            <person name="Li J."/>
            <person name="Lu G."/>
            <person name="Zhu Y."/>
            <person name="Wang Y."/>
            <person name="Huang Y."/>
            <person name="Liu J."/>
            <person name="Kang H."/>
            <person name="Chen J."/>
            <person name="Wang L."/>
            <person name="Chen A."/>
            <person name="Yu S."/>
            <person name="Gao Z."/>
            <person name="Jin L."/>
            <person name="Gu W."/>
            <person name="Wang Z."/>
            <person name="Zhao L."/>
            <person name="Shi B."/>
            <person name="Wen H."/>
            <person name="Lin R."/>
            <person name="Jones M.K."/>
            <person name="Brejova B."/>
            <person name="Vinar T."/>
            <person name="Zhao G."/>
            <person name="McManus D.P."/>
            <person name="Chen Z."/>
            <person name="Zhou Y."/>
            <person name="Wang S."/>
        </authorList>
    </citation>
    <scope>NUCLEOTIDE SEQUENCE [LARGE SCALE GENOMIC DNA]</scope>
</reference>
<dbReference type="RefSeq" id="XP_024354005.1">
    <property type="nucleotide sequence ID" value="XM_024491499.1"/>
</dbReference>
<dbReference type="GeneID" id="36337965"/>
<dbReference type="EMBL" id="APAU02000010">
    <property type="protein sequence ID" value="EUB62809.1"/>
    <property type="molecule type" value="Genomic_DNA"/>
</dbReference>
<name>W6V8H0_ECHGR</name>
<comment type="caution">
    <text evidence="1">The sequence shown here is derived from an EMBL/GenBank/DDBJ whole genome shotgun (WGS) entry which is preliminary data.</text>
</comment>
<protein>
    <submittedName>
        <fullName evidence="1">Uncharacterized protein</fullName>
    </submittedName>
</protein>
<sequence>MGPKLCWANTVMVVRAQNGFEGRAPEASAGFKASAYVYAGDYKPEHDPWIAEKI</sequence>
<dbReference type="Proteomes" id="UP000019149">
    <property type="component" value="Unassembled WGS sequence"/>
</dbReference>
<dbReference type="CTD" id="36337965"/>
<proteinExistence type="predicted"/>
<organism evidence="1 2">
    <name type="scientific">Echinococcus granulosus</name>
    <name type="common">Hydatid tapeworm</name>
    <dbReference type="NCBI Taxonomy" id="6210"/>
    <lineage>
        <taxon>Eukaryota</taxon>
        <taxon>Metazoa</taxon>
        <taxon>Spiralia</taxon>
        <taxon>Lophotrochozoa</taxon>
        <taxon>Platyhelminthes</taxon>
        <taxon>Cestoda</taxon>
        <taxon>Eucestoda</taxon>
        <taxon>Cyclophyllidea</taxon>
        <taxon>Taeniidae</taxon>
        <taxon>Echinococcus</taxon>
        <taxon>Echinococcus granulosus group</taxon>
    </lineage>
</organism>
<dbReference type="KEGG" id="egl:EGR_02250"/>
<keyword evidence="2" id="KW-1185">Reference proteome</keyword>
<evidence type="ECO:0000313" key="2">
    <source>
        <dbReference type="Proteomes" id="UP000019149"/>
    </source>
</evidence>
<evidence type="ECO:0000313" key="1">
    <source>
        <dbReference type="EMBL" id="EUB62809.1"/>
    </source>
</evidence>
<accession>W6V8H0</accession>
<gene>
    <name evidence="1" type="ORF">EGR_02250</name>
</gene>
<dbReference type="AlphaFoldDB" id="W6V8H0"/>